<comment type="similarity">
    <text evidence="4">Belongs to the WD repeat MDV1/CAF4 family.</text>
</comment>
<dbReference type="InterPro" id="IPR007111">
    <property type="entry name" value="NACHT_NTPase"/>
</dbReference>
<feature type="compositionally biased region" description="Pro residues" evidence="8">
    <location>
        <begin position="68"/>
        <end position="77"/>
    </location>
</feature>
<dbReference type="PANTHER" id="PTHR22847:SF637">
    <property type="entry name" value="WD REPEAT DOMAIN 5B"/>
    <property type="match status" value="1"/>
</dbReference>
<feature type="repeat" description="WD" evidence="7">
    <location>
        <begin position="1336"/>
        <end position="1377"/>
    </location>
</feature>
<dbReference type="InterPro" id="IPR001680">
    <property type="entry name" value="WD40_rpt"/>
</dbReference>
<accession>A0ABR1I4C9</accession>
<keyword evidence="2" id="KW-0677">Repeat</keyword>
<proteinExistence type="inferred from homology"/>
<dbReference type="PRINTS" id="PR00320">
    <property type="entry name" value="GPROTEINBRPT"/>
</dbReference>
<dbReference type="SUPFAM" id="SSF50978">
    <property type="entry name" value="WD40 repeat-like"/>
    <property type="match status" value="2"/>
</dbReference>
<organism evidence="10 11">
    <name type="scientific">Neonectria magnoliae</name>
    <dbReference type="NCBI Taxonomy" id="2732573"/>
    <lineage>
        <taxon>Eukaryota</taxon>
        <taxon>Fungi</taxon>
        <taxon>Dikarya</taxon>
        <taxon>Ascomycota</taxon>
        <taxon>Pezizomycotina</taxon>
        <taxon>Sordariomycetes</taxon>
        <taxon>Hypocreomycetidae</taxon>
        <taxon>Hypocreales</taxon>
        <taxon>Nectriaceae</taxon>
        <taxon>Neonectria</taxon>
    </lineage>
</organism>
<comment type="caution">
    <text evidence="10">The sequence shown here is derived from an EMBL/GenBank/DDBJ whole genome shotgun (WGS) entry which is preliminary data.</text>
</comment>
<feature type="repeat" description="WD" evidence="7">
    <location>
        <begin position="1378"/>
        <end position="1419"/>
    </location>
</feature>
<dbReference type="InterPro" id="IPR015943">
    <property type="entry name" value="WD40/YVTN_repeat-like_dom_sf"/>
</dbReference>
<evidence type="ECO:0000259" key="9">
    <source>
        <dbReference type="PROSITE" id="PS50837"/>
    </source>
</evidence>
<evidence type="ECO:0000256" key="2">
    <source>
        <dbReference type="ARBA" id="ARBA00022737"/>
    </source>
</evidence>
<feature type="repeat" description="WD" evidence="7">
    <location>
        <begin position="1252"/>
        <end position="1293"/>
    </location>
</feature>
<dbReference type="Gene3D" id="3.40.50.300">
    <property type="entry name" value="P-loop containing nucleotide triphosphate hydrolases"/>
    <property type="match status" value="1"/>
</dbReference>
<feature type="repeat" description="WD" evidence="7">
    <location>
        <begin position="1079"/>
        <end position="1121"/>
    </location>
</feature>
<feature type="repeat" description="WD" evidence="7">
    <location>
        <begin position="951"/>
        <end position="992"/>
    </location>
</feature>
<dbReference type="PANTHER" id="PTHR22847">
    <property type="entry name" value="WD40 REPEAT PROTEIN"/>
    <property type="match status" value="1"/>
</dbReference>
<feature type="repeat" description="WD" evidence="7">
    <location>
        <begin position="1420"/>
        <end position="1461"/>
    </location>
</feature>
<dbReference type="InterPro" id="IPR019775">
    <property type="entry name" value="WD40_repeat_CS"/>
</dbReference>
<dbReference type="PROSITE" id="PS50837">
    <property type="entry name" value="NACHT"/>
    <property type="match status" value="1"/>
</dbReference>
<feature type="repeat" description="WD" evidence="7">
    <location>
        <begin position="1037"/>
        <end position="1078"/>
    </location>
</feature>
<dbReference type="InterPro" id="IPR031359">
    <property type="entry name" value="NACHT_N"/>
</dbReference>
<keyword evidence="1 7" id="KW-0853">WD repeat</keyword>
<protein>
    <recommendedName>
        <fullName evidence="5">Mitochondrial division protein 1</fullName>
    </recommendedName>
</protein>
<feature type="compositionally biased region" description="Basic and acidic residues" evidence="8">
    <location>
        <begin position="132"/>
        <end position="142"/>
    </location>
</feature>
<evidence type="ECO:0000313" key="10">
    <source>
        <dbReference type="EMBL" id="KAK7427773.1"/>
    </source>
</evidence>
<name>A0ABR1I4C9_9HYPO</name>
<dbReference type="SUPFAM" id="SSF52540">
    <property type="entry name" value="P-loop containing nucleoside triphosphate hydrolases"/>
    <property type="match status" value="1"/>
</dbReference>
<keyword evidence="11" id="KW-1185">Reference proteome</keyword>
<dbReference type="InterPro" id="IPR020472">
    <property type="entry name" value="WD40_PAC1"/>
</dbReference>
<feature type="repeat" description="WD" evidence="7">
    <location>
        <begin position="1122"/>
        <end position="1165"/>
    </location>
</feature>
<evidence type="ECO:0000256" key="1">
    <source>
        <dbReference type="ARBA" id="ARBA00022574"/>
    </source>
</evidence>
<feature type="region of interest" description="Disordered" evidence="8">
    <location>
        <begin position="116"/>
        <end position="144"/>
    </location>
</feature>
<evidence type="ECO:0000256" key="3">
    <source>
        <dbReference type="ARBA" id="ARBA00023054"/>
    </source>
</evidence>
<evidence type="ECO:0000256" key="8">
    <source>
        <dbReference type="SAM" id="MobiDB-lite"/>
    </source>
</evidence>
<feature type="compositionally biased region" description="Low complexity" evidence="8">
    <location>
        <begin position="51"/>
        <end position="67"/>
    </location>
</feature>
<reference evidence="10 11" key="1">
    <citation type="journal article" date="2025" name="Microbiol. Resour. Announc.">
        <title>Draft genome sequences for Neonectria magnoliae and Neonectria punicea, canker pathogens of Liriodendron tulipifera and Acer saccharum in West Virginia.</title>
        <authorList>
            <person name="Petronek H.M."/>
            <person name="Kasson M.T."/>
            <person name="Metheny A.M."/>
            <person name="Stauder C.M."/>
            <person name="Lovett B."/>
            <person name="Lynch S.C."/>
            <person name="Garnas J.R."/>
            <person name="Kasson L.R."/>
            <person name="Stajich J.E."/>
        </authorList>
    </citation>
    <scope>NUCLEOTIDE SEQUENCE [LARGE SCALE GENOMIC DNA]</scope>
    <source>
        <strain evidence="10 11">NRRL 64651</strain>
    </source>
</reference>
<evidence type="ECO:0000256" key="7">
    <source>
        <dbReference type="PROSITE-ProRule" id="PRU00221"/>
    </source>
</evidence>
<dbReference type="Proteomes" id="UP001498421">
    <property type="component" value="Unassembled WGS sequence"/>
</dbReference>
<keyword evidence="3" id="KW-0175">Coiled coil</keyword>
<feature type="repeat" description="WD" evidence="7">
    <location>
        <begin position="1210"/>
        <end position="1251"/>
    </location>
</feature>
<dbReference type="SMART" id="SM00320">
    <property type="entry name" value="WD40"/>
    <property type="match status" value="12"/>
</dbReference>
<dbReference type="InterPro" id="IPR036322">
    <property type="entry name" value="WD40_repeat_dom_sf"/>
</dbReference>
<dbReference type="EMBL" id="JAZAVK010000049">
    <property type="protein sequence ID" value="KAK7427773.1"/>
    <property type="molecule type" value="Genomic_DNA"/>
</dbReference>
<evidence type="ECO:0000256" key="4">
    <source>
        <dbReference type="ARBA" id="ARBA00038415"/>
    </source>
</evidence>
<comment type="function">
    <text evidence="6">Involved in mitochondrial fission. Acts as an adapter protein required to form mitochondrial fission complexes. Formation of these complexes is required to promote constriction and fission of the mitochondrial compartment at a late step in mitochondrial division.</text>
</comment>
<evidence type="ECO:0000313" key="11">
    <source>
        <dbReference type="Proteomes" id="UP001498421"/>
    </source>
</evidence>
<feature type="compositionally biased region" description="Polar residues" evidence="8">
    <location>
        <begin position="122"/>
        <end position="131"/>
    </location>
</feature>
<evidence type="ECO:0000256" key="6">
    <source>
        <dbReference type="ARBA" id="ARBA00043913"/>
    </source>
</evidence>
<sequence length="1569" mass="173619">MAPRMFKSLRSKFKSSHHDFEASNSETTPPPQPTDKSPEKTPQPVPSEPVASQSLSAGPASSQSTSAPPVPPSPGPSEPEVSAQSLQEQLWNEAYDGLKSGESDMVETYEKILSRQLHDGESTSTSLASQKNEIEQGQEGRSHQMKQLVRIGLEKTAKNANIKQGIENGMQTATIVRGMVDKAIQASPEAAVAWVSVCLALDILSNPITEAGINRRGVSYVLSRMDWYWNLAGLLLDENRAASATSGLRGELEKHIIQLYQKLLLYQMKSICIYNRNQAIVFMRDMFKLDDWNGQLTDIQDAEVAVQKDSQQFNTEQIKSHLQTIAESAVSQEMKLQDIHTAVLAQTMQQTKFQEQQTKFQEEQAKIRQDDKYNECLGDLRETDPRDTKTLIQEAKGGLLKDSYSWILDHTDFKNWRNEPQSRLLWIKGDPGKGKTMLLCGIIDEIEQDKTRALSYFFCQATEPTLRTATAVLRGLVYVLIDQLPSLISYVPKKYGHVGKQMFEDEAAWGVLSKMLTAMLQDPSLENAVLIVDALDECVTGLPQLLDFICETSSSAGAKWIASSRNWPNIEEKLGSVEGIKLSLELNEHSVSSAVAAFIRYKVERLSQTKKYDEKIRTAVLDYLTSNSDDTFLWAALVCRELGDPKVRKWHTMAKLVTYPPGLDALYHRMMEQIYESLDADVCKEILATVSITYRPITLKELTSLVEALQDFNEEHETLREFIGCCGSFVNIRDDSIYFIHQSAKDFLLKQASSQILPDGIPHQHHVIFERSLDTLSRTLHRDMYGLEAVGTPIEKVSTPDPDPLGSSGYSCLYWVDHLHDASSMDALSNGEDLQDDGIVHVYLQEKYLYWLEALSLLRSMSEGMKAMQKLEATVGAVERRPLTNLIRDAYRFILFHKGTIESSPLQAYVSALVFSPSNSLIRGLFDNEVPEWIVTKPKMEYDWDACLQTLDGHSGFVNSVAFSPEYQRLASSSNDGKVKIWDAVTGTCLHTLEGHYRTVTQVAFSPSKDVQRLASGAYDSKVKIWDTDKGTCLQTLEGHTSFVFAVAFAKDGKQVASGSDDQTVKVWDTATGACIHTLTGHQRGVNSVAFSLQNDRQLASGSGDNTIKIWDTATGICLRTIEGHGESIRSVVFSLIQNVQRLVSSSGDRTIKIWDTATGACVQTLEGHENWVTSVVPSTVGHKPYLASASKDLTIKIWDPTTGTCLHTLMSRSASVDSVVFLGDSWQLASGAADGRIKIWDTSATGSMETWENHELDVTAVTFSSDSRQLVSGSRDRTVKIWHMATGACLHTLAGHTSPITAVALSRDNQKLASSSVDATAKIWDMTKGACIQTLEGHKETVKVVAFNKDGQRLATGSADRTVKIWDTATGACLQTFEGHESSLKSVVFSEDSQRLASGSDDITVKIWDVNTRTCLQTFVGHDFGVVSIAFSNDNQHLATSSVDETIKIWDLGSSTCLQTISTDTLVTHIAFDPAAELRLCTDLGTLDLDLPALDSQTVNDVLENPPYRGYGLSTDKKWITNDAENILWLPSEYRPSKATVIGSTMAFGYRTGRVLGMQLSATGPATR</sequence>
<evidence type="ECO:0000256" key="5">
    <source>
        <dbReference type="ARBA" id="ARBA00039789"/>
    </source>
</evidence>
<feature type="region of interest" description="Disordered" evidence="8">
    <location>
        <begin position="1"/>
        <end position="84"/>
    </location>
</feature>
<dbReference type="Gene3D" id="2.130.10.10">
    <property type="entry name" value="YVTN repeat-like/Quinoprotein amine dehydrogenase"/>
    <property type="match status" value="6"/>
</dbReference>
<feature type="domain" description="NACHT" evidence="9">
    <location>
        <begin position="423"/>
        <end position="565"/>
    </location>
</feature>
<feature type="repeat" description="WD" evidence="7">
    <location>
        <begin position="993"/>
        <end position="1036"/>
    </location>
</feature>
<dbReference type="Pfam" id="PF24883">
    <property type="entry name" value="NPHP3_N"/>
    <property type="match status" value="1"/>
</dbReference>
<dbReference type="InterPro" id="IPR056884">
    <property type="entry name" value="NPHP3-like_N"/>
</dbReference>
<dbReference type="Pfam" id="PF17100">
    <property type="entry name" value="NACHT_N"/>
    <property type="match status" value="1"/>
</dbReference>
<gene>
    <name evidence="10" type="ORF">QQZ08_005711</name>
</gene>
<dbReference type="PROSITE" id="PS50082">
    <property type="entry name" value="WD_REPEATS_2"/>
    <property type="match status" value="12"/>
</dbReference>
<dbReference type="InterPro" id="IPR027417">
    <property type="entry name" value="P-loop_NTPase"/>
</dbReference>
<dbReference type="PROSITE" id="PS00678">
    <property type="entry name" value="WD_REPEATS_1"/>
    <property type="match status" value="7"/>
</dbReference>
<dbReference type="CDD" id="cd00200">
    <property type="entry name" value="WD40"/>
    <property type="match status" value="2"/>
</dbReference>
<feature type="repeat" description="WD" evidence="7">
    <location>
        <begin position="1166"/>
        <end position="1209"/>
    </location>
</feature>
<dbReference type="PROSITE" id="PS50294">
    <property type="entry name" value="WD_REPEATS_REGION"/>
    <property type="match status" value="12"/>
</dbReference>
<feature type="repeat" description="WD" evidence="7">
    <location>
        <begin position="1294"/>
        <end position="1335"/>
    </location>
</feature>
<dbReference type="Pfam" id="PF00400">
    <property type="entry name" value="WD40"/>
    <property type="match status" value="12"/>
</dbReference>